<protein>
    <submittedName>
        <fullName evidence="1">Uncharacterized protein</fullName>
    </submittedName>
</protein>
<organism evidence="1 2">
    <name type="scientific">Glossina palpalis gambiensis</name>
    <dbReference type="NCBI Taxonomy" id="67801"/>
    <lineage>
        <taxon>Eukaryota</taxon>
        <taxon>Metazoa</taxon>
        <taxon>Ecdysozoa</taxon>
        <taxon>Arthropoda</taxon>
        <taxon>Hexapoda</taxon>
        <taxon>Insecta</taxon>
        <taxon>Pterygota</taxon>
        <taxon>Neoptera</taxon>
        <taxon>Endopterygota</taxon>
        <taxon>Diptera</taxon>
        <taxon>Brachycera</taxon>
        <taxon>Muscomorpha</taxon>
        <taxon>Hippoboscoidea</taxon>
        <taxon>Glossinidae</taxon>
        <taxon>Glossina</taxon>
    </lineage>
</organism>
<dbReference type="AlphaFoldDB" id="A0A1B0BIU7"/>
<evidence type="ECO:0000313" key="1">
    <source>
        <dbReference type="EnsemblMetazoa" id="GPPI031584-PA"/>
    </source>
</evidence>
<dbReference type="VEuPathDB" id="VectorBase:GPPI031584"/>
<proteinExistence type="predicted"/>
<evidence type="ECO:0000313" key="2">
    <source>
        <dbReference type="Proteomes" id="UP000092460"/>
    </source>
</evidence>
<dbReference type="EnsemblMetazoa" id="GPPI031584-RA">
    <property type="protein sequence ID" value="GPPI031584-PA"/>
    <property type="gene ID" value="GPPI031584"/>
</dbReference>
<keyword evidence="2" id="KW-1185">Reference proteome</keyword>
<dbReference type="EMBL" id="JXJN01015182">
    <property type="status" value="NOT_ANNOTATED_CDS"/>
    <property type="molecule type" value="Genomic_DNA"/>
</dbReference>
<dbReference type="Proteomes" id="UP000092460">
    <property type="component" value="Unassembled WGS sequence"/>
</dbReference>
<name>A0A1B0BIU7_9MUSC</name>
<accession>A0A1B0BIU7</accession>
<sequence length="166" mass="19584">MINMDVLVLTDTESETSVEQLESKSVKTYSFFQVEANDCLKDNIDEDSKYKDYEVRFQAEIQQWKALYFEAYEHMKRSQESNLIIDRNILSADQLAYLQNAPSPQVFVRDALDFRRKFYLFGETKYAEIRDMLDNLRDLCEQRLSLIMANEISDNFANTKKNEIVS</sequence>
<dbReference type="STRING" id="67801.A0A1B0BIU7"/>
<reference evidence="1" key="2">
    <citation type="submission" date="2020-05" db="UniProtKB">
        <authorList>
            <consortium name="EnsemblMetazoa"/>
        </authorList>
    </citation>
    <scope>IDENTIFICATION</scope>
    <source>
        <strain evidence="1">IAEA</strain>
    </source>
</reference>
<reference evidence="2" key="1">
    <citation type="submission" date="2015-01" db="EMBL/GenBank/DDBJ databases">
        <authorList>
            <person name="Aksoy S."/>
            <person name="Warren W."/>
            <person name="Wilson R.K."/>
        </authorList>
    </citation>
    <scope>NUCLEOTIDE SEQUENCE [LARGE SCALE GENOMIC DNA]</scope>
    <source>
        <strain evidence="2">IAEA</strain>
    </source>
</reference>